<reference evidence="10 11" key="1">
    <citation type="journal article" date="2012" name="J. Bacteriol.">
        <title>Draft Genome Sequences of Four Axenic Mycoplasma genitalium Strains Isolated from Denmark, Japan, and Australia.</title>
        <authorList>
            <person name="McGowin C.L."/>
            <person name="Ma L."/>
            <person name="Jensen J.S."/>
            <person name="Mancuso M.M."/>
            <person name="Hamasuna R."/>
            <person name="Adegboye D."/>
            <person name="Martin D.H."/>
        </authorList>
    </citation>
    <scope>NUCLEOTIDE SEQUENCE [LARGE SCALE GENOMIC DNA]</scope>
    <source>
        <strain evidence="10 11">M6320</strain>
    </source>
</reference>
<accession>A0ABC7ZIC0</accession>
<evidence type="ECO:0000313" key="10">
    <source>
        <dbReference type="EMBL" id="AFQ03835.1"/>
    </source>
</evidence>
<dbReference type="EMBL" id="CP003772">
    <property type="protein sequence ID" value="AFQ03835.1"/>
    <property type="molecule type" value="Genomic_DNA"/>
</dbReference>
<dbReference type="SUPFAM" id="SSF161098">
    <property type="entry name" value="MetI-like"/>
    <property type="match status" value="1"/>
</dbReference>
<keyword evidence="5 8" id="KW-0812">Transmembrane</keyword>
<dbReference type="InterPro" id="IPR035906">
    <property type="entry name" value="MetI-like_sf"/>
</dbReference>
<dbReference type="PROSITE" id="PS50928">
    <property type="entry name" value="ABC_TM1"/>
    <property type="match status" value="1"/>
</dbReference>
<keyword evidence="3 8" id="KW-0813">Transport</keyword>
<sequence>MKKHFKNLIKNSYFFLLITLIYLPLLIVVLVSLNGSSSRGNIVLDFGNVLNPNPDSKSAYLRLGETDFATPLINSIIIGVITVLVSVPIAVISAFALLRTRNALKKTIFGITNFSLATPDIITAISLVLLFANTWLSFNQQLGFFTIITSHISFSVPYALILIYPKIQKLNPNLILASQDLGYSPLKTFFHITLPYLMPSIFSAVLVVFATSFDDYVITSLVQGSVKTIATELYSFRKGIKAWAIAFGSILILISVLGVCLITLQKYLREKRKEIIKIRQWKNS</sequence>
<feature type="transmembrane region" description="Helical" evidence="8">
    <location>
        <begin position="242"/>
        <end position="264"/>
    </location>
</feature>
<feature type="transmembrane region" description="Helical" evidence="8">
    <location>
        <begin position="142"/>
        <end position="164"/>
    </location>
</feature>
<dbReference type="GO" id="GO:0005886">
    <property type="term" value="C:plasma membrane"/>
    <property type="evidence" value="ECO:0007669"/>
    <property type="project" value="UniProtKB-SubCell"/>
</dbReference>
<evidence type="ECO:0000256" key="3">
    <source>
        <dbReference type="ARBA" id="ARBA00022448"/>
    </source>
</evidence>
<dbReference type="RefSeq" id="WP_009885706.1">
    <property type="nucleotide sequence ID" value="NC_018497.1"/>
</dbReference>
<keyword evidence="7 8" id="KW-0472">Membrane</keyword>
<feature type="transmembrane region" description="Helical" evidence="8">
    <location>
        <begin position="194"/>
        <end position="213"/>
    </location>
</feature>
<evidence type="ECO:0000256" key="1">
    <source>
        <dbReference type="ARBA" id="ARBA00004651"/>
    </source>
</evidence>
<evidence type="ECO:0000256" key="8">
    <source>
        <dbReference type="RuleBase" id="RU363032"/>
    </source>
</evidence>
<feature type="transmembrane region" description="Helical" evidence="8">
    <location>
        <begin position="110"/>
        <end position="136"/>
    </location>
</feature>
<proteinExistence type="inferred from homology"/>
<keyword evidence="6 8" id="KW-1133">Transmembrane helix</keyword>
<dbReference type="KEGG" id="mgx:CM1_00215"/>
<dbReference type="Pfam" id="PF00528">
    <property type="entry name" value="BPD_transp_1"/>
    <property type="match status" value="1"/>
</dbReference>
<dbReference type="Gene3D" id="1.10.3720.10">
    <property type="entry name" value="MetI-like"/>
    <property type="match status" value="1"/>
</dbReference>
<gene>
    <name evidence="10" type="ORF">CM1_00215</name>
</gene>
<dbReference type="GeneID" id="99646852"/>
<dbReference type="AlphaFoldDB" id="A0ABC7ZIC0"/>
<feature type="domain" description="ABC transmembrane type-1" evidence="9">
    <location>
        <begin position="72"/>
        <end position="263"/>
    </location>
</feature>
<dbReference type="InterPro" id="IPR000515">
    <property type="entry name" value="MetI-like"/>
</dbReference>
<evidence type="ECO:0000259" key="9">
    <source>
        <dbReference type="PROSITE" id="PS50928"/>
    </source>
</evidence>
<dbReference type="PANTHER" id="PTHR43848">
    <property type="entry name" value="PUTRESCINE TRANSPORT SYSTEM PERMEASE PROTEIN POTI"/>
    <property type="match status" value="1"/>
</dbReference>
<name>A0ABC7ZIC0_MYCGT</name>
<dbReference type="PANTHER" id="PTHR43848:SF2">
    <property type="entry name" value="PUTRESCINE TRANSPORT SYSTEM PERMEASE PROTEIN POTI"/>
    <property type="match status" value="1"/>
</dbReference>
<comment type="subcellular location">
    <subcellularLocation>
        <location evidence="1 8">Cell membrane</location>
        <topology evidence="1 8">Multi-pass membrane protein</topology>
    </subcellularLocation>
</comment>
<evidence type="ECO:0000256" key="6">
    <source>
        <dbReference type="ARBA" id="ARBA00022989"/>
    </source>
</evidence>
<protein>
    <submittedName>
        <fullName evidence="10">Spermidine/putrescine ABC transporter permease</fullName>
    </submittedName>
</protein>
<evidence type="ECO:0000256" key="5">
    <source>
        <dbReference type="ARBA" id="ARBA00022692"/>
    </source>
</evidence>
<organism evidence="10 11">
    <name type="scientific">Mycoplasmoides genitalium M6320</name>
    <dbReference type="NCBI Taxonomy" id="662945"/>
    <lineage>
        <taxon>Bacteria</taxon>
        <taxon>Bacillati</taxon>
        <taxon>Mycoplasmatota</taxon>
        <taxon>Mycoplasmoidales</taxon>
        <taxon>Mycoplasmoidaceae</taxon>
        <taxon>Mycoplasmoides</taxon>
    </lineage>
</organism>
<feature type="transmembrane region" description="Helical" evidence="8">
    <location>
        <begin position="12"/>
        <end position="33"/>
    </location>
</feature>
<keyword evidence="4" id="KW-1003">Cell membrane</keyword>
<dbReference type="CDD" id="cd06261">
    <property type="entry name" value="TM_PBP2"/>
    <property type="match status" value="1"/>
</dbReference>
<evidence type="ECO:0000313" key="11">
    <source>
        <dbReference type="Proteomes" id="UP000005254"/>
    </source>
</evidence>
<dbReference type="InterPro" id="IPR051789">
    <property type="entry name" value="Bact_Polyamine_Transport"/>
</dbReference>
<dbReference type="Proteomes" id="UP000005254">
    <property type="component" value="Chromosome"/>
</dbReference>
<dbReference type="SMR" id="A0ABC7ZIC0"/>
<feature type="transmembrane region" description="Helical" evidence="8">
    <location>
        <begin position="72"/>
        <end position="98"/>
    </location>
</feature>
<evidence type="ECO:0000256" key="2">
    <source>
        <dbReference type="ARBA" id="ARBA00007069"/>
    </source>
</evidence>
<comment type="similarity">
    <text evidence="2">Belongs to the binding-protein-dependent transport system permease family. CysTW subfamily.</text>
</comment>
<evidence type="ECO:0000256" key="7">
    <source>
        <dbReference type="ARBA" id="ARBA00023136"/>
    </source>
</evidence>
<evidence type="ECO:0000256" key="4">
    <source>
        <dbReference type="ARBA" id="ARBA00022475"/>
    </source>
</evidence>